<name>A0A2M4D0T3_ANODA</name>
<organism evidence="2">
    <name type="scientific">Anopheles darlingi</name>
    <name type="common">Mosquito</name>
    <dbReference type="NCBI Taxonomy" id="43151"/>
    <lineage>
        <taxon>Eukaryota</taxon>
        <taxon>Metazoa</taxon>
        <taxon>Ecdysozoa</taxon>
        <taxon>Arthropoda</taxon>
        <taxon>Hexapoda</taxon>
        <taxon>Insecta</taxon>
        <taxon>Pterygota</taxon>
        <taxon>Neoptera</taxon>
        <taxon>Endopterygota</taxon>
        <taxon>Diptera</taxon>
        <taxon>Nematocera</taxon>
        <taxon>Culicoidea</taxon>
        <taxon>Culicidae</taxon>
        <taxon>Anophelinae</taxon>
        <taxon>Anopheles</taxon>
    </lineage>
</organism>
<keyword evidence="1" id="KW-0732">Signal</keyword>
<protein>
    <submittedName>
        <fullName evidence="2">Putative secreted protein</fullName>
    </submittedName>
</protein>
<evidence type="ECO:0000256" key="1">
    <source>
        <dbReference type="SAM" id="SignalP"/>
    </source>
</evidence>
<sequence>MVPKGTTVCALLCVCISASVVAGSITSSNNSSSNSSLFIARFISTKCGDDAVAWNGEHPLGWLAEYISRILPGYPGTGEEK</sequence>
<proteinExistence type="predicted"/>
<accession>A0A2M4D0T3</accession>
<feature type="chain" id="PRO_5014604356" evidence="1">
    <location>
        <begin position="23"/>
        <end position="81"/>
    </location>
</feature>
<feature type="signal peptide" evidence="1">
    <location>
        <begin position="1"/>
        <end position="22"/>
    </location>
</feature>
<dbReference type="AlphaFoldDB" id="A0A2M4D0T3"/>
<evidence type="ECO:0000313" key="2">
    <source>
        <dbReference type="EMBL" id="MBW71193.1"/>
    </source>
</evidence>
<reference evidence="2" key="1">
    <citation type="submission" date="2018-01" db="EMBL/GenBank/DDBJ databases">
        <title>An insight into the sialome of Amazonian anophelines.</title>
        <authorList>
            <person name="Ribeiro J.M."/>
            <person name="Scarpassa V."/>
            <person name="Calvo E."/>
        </authorList>
    </citation>
    <scope>NUCLEOTIDE SEQUENCE</scope>
</reference>
<dbReference type="EMBL" id="GGFL01007015">
    <property type="protein sequence ID" value="MBW71193.1"/>
    <property type="molecule type" value="Transcribed_RNA"/>
</dbReference>